<evidence type="ECO:0000313" key="2">
    <source>
        <dbReference type="Proteomes" id="UP000188637"/>
    </source>
</evidence>
<reference evidence="1" key="1">
    <citation type="submission" date="2016-08" db="EMBL/GenBank/DDBJ databases">
        <authorList>
            <person name="Ngugi D.K."/>
            <person name="Miyake S."/>
            <person name="Stingl U."/>
        </authorList>
    </citation>
    <scope>NUCLEOTIDE SEQUENCE</scope>
    <source>
        <strain evidence="1">SCG-D08WGA-EpuloA1</strain>
    </source>
</reference>
<dbReference type="EMBL" id="LJHD01000107">
    <property type="protein sequence ID" value="ONI44449.1"/>
    <property type="molecule type" value="Genomic_DNA"/>
</dbReference>
<name>A0ACC8XHX2_9FIRM</name>
<sequence length="217" mass="25103">MEIIKILKKRYSTKEFDPTKKLTEEQIEQIEDLLQLSPSSTNIQPWHFILATSDDGKKRIAKAAHDFFSFNEAKILDASVVVVFASKVDLTEEYLEHVTEKEDADGRFAKKEFKEQQHIARAIFANMHKFDYKDFQHWTDKQVYLNLGNFLLGVATLGLDALPMEGVDLKLLDEEFDLRQKGFTSSIVVAVGYHKSTDFNRDLPKSRLFKKEIIEQV</sequence>
<proteinExistence type="predicted"/>
<dbReference type="Proteomes" id="UP000188637">
    <property type="component" value="Unassembled WGS sequence"/>
</dbReference>
<keyword evidence="2" id="KW-1185">Reference proteome</keyword>
<accession>A0ACC8XHX2</accession>
<protein>
    <submittedName>
        <fullName evidence="1">NAD(P)H nitroreductase</fullName>
    </submittedName>
</protein>
<organism evidence="1 2">
    <name type="scientific">Candidatus Epulonipiscium fishelsonii</name>
    <dbReference type="NCBI Taxonomy" id="77094"/>
    <lineage>
        <taxon>Bacteria</taxon>
        <taxon>Bacillati</taxon>
        <taxon>Bacillota</taxon>
        <taxon>Clostridia</taxon>
        <taxon>Lachnospirales</taxon>
        <taxon>Lachnospiraceae</taxon>
        <taxon>Candidatus Epulonipiscium</taxon>
    </lineage>
</organism>
<comment type="caution">
    <text evidence="1">The sequence shown here is derived from an EMBL/GenBank/DDBJ whole genome shotgun (WGS) entry which is preliminary data.</text>
</comment>
<gene>
    <name evidence="1" type="ORF">AN640_05545</name>
</gene>
<evidence type="ECO:0000313" key="1">
    <source>
        <dbReference type="EMBL" id="ONI44449.1"/>
    </source>
</evidence>